<feature type="transmembrane region" description="Helical" evidence="1">
    <location>
        <begin position="377"/>
        <end position="407"/>
    </location>
</feature>
<feature type="transmembrane region" description="Helical" evidence="1">
    <location>
        <begin position="457"/>
        <end position="480"/>
    </location>
</feature>
<keyword evidence="1" id="KW-1133">Transmembrane helix</keyword>
<keyword evidence="1" id="KW-0472">Membrane</keyword>
<dbReference type="InterPro" id="IPR002123">
    <property type="entry name" value="Plipid/glycerol_acylTrfase"/>
</dbReference>
<dbReference type="SMART" id="SM00563">
    <property type="entry name" value="PlsC"/>
    <property type="match status" value="1"/>
</dbReference>
<reference evidence="3" key="1">
    <citation type="journal article" date="2014" name="Genome Biol. Evol.">
        <title>Pangenome evidence for extensive interdomain horizontal transfer affecting lineage core and shell genes in uncultured planktonic thaumarchaeota and euryarchaeota.</title>
        <authorList>
            <person name="Deschamps P."/>
            <person name="Zivanovic Y."/>
            <person name="Moreira D."/>
            <person name="Rodriguez-Valera F."/>
            <person name="Lopez-Garcia P."/>
        </authorList>
    </citation>
    <scope>NUCLEOTIDE SEQUENCE</scope>
</reference>
<dbReference type="GO" id="GO:0004366">
    <property type="term" value="F:glycerol-3-phosphate O-acyltransferase activity"/>
    <property type="evidence" value="ECO:0007669"/>
    <property type="project" value="UniProtKB-EC"/>
</dbReference>
<evidence type="ECO:0000256" key="1">
    <source>
        <dbReference type="SAM" id="Phobius"/>
    </source>
</evidence>
<dbReference type="AlphaFoldDB" id="A0A075GTJ1"/>
<evidence type="ECO:0000259" key="2">
    <source>
        <dbReference type="SMART" id="SM00563"/>
    </source>
</evidence>
<keyword evidence="1" id="KW-0812">Transmembrane</keyword>
<name>A0A075GTJ1_9EURY</name>
<protein>
    <submittedName>
        <fullName evidence="3">Glycerol-3-phosphate O-acyltransferase / dihydroxyacetone phosphate acyltransferase (GAT)</fullName>
        <ecNumber evidence="3">2.3.1.15</ecNumber>
    </submittedName>
</protein>
<sequence length="520" mass="57871">MTDEVDHRGEELPTLTKRSSNVNLERILRFHKPDFSSEPVMTPGIWPFIRWMMNYGYLHSIGRSWYHYHGDDPSDGPGILAVSWHTAGLIDPLPMVIKIDKPFVFAGRQDVLTGPVIGWWGRLMGVQPLLRQAERLRGHVDDETANRVNRASMLTVASKLAHGHASLLMPEGHSHTEWHIIRFRTGPVRSALNAAALARELGNDPPVILPVGLTFRDPHAWFTDLFVEFADPLHLPELPDADHGARLLSGDWVEPDKETTLKVRDELRDRLGCLTPDAPDLETWRAWLLLGHLSASADGRRPETWQEEVLAAREFRNRLRGSSDRVWQGPEACGEEDLAAGAEVTERARKAAATLHDMGLDARASHPAASTLDITRVVLALILMPLVAVAAPFALLGNGFQALVGAAMAKFNGESIDKRTTFHMMPTVLGTVFIRPLVHAGTIVALLWYGVISSPPLALLAFPVLWLVTDACIFFCRNFYLNLICDLRRNLRTMRASRSAAWKSLQTELDDLAATLDALK</sequence>
<gene>
    <name evidence="3" type="primary">GAT</name>
</gene>
<proteinExistence type="predicted"/>
<evidence type="ECO:0000313" key="3">
    <source>
        <dbReference type="EMBL" id="AIF05612.1"/>
    </source>
</evidence>
<keyword evidence="3" id="KW-0808">Transferase</keyword>
<feature type="domain" description="Phospholipid/glycerol acyltransferase" evidence="2">
    <location>
        <begin position="79"/>
        <end position="216"/>
    </location>
</feature>
<accession>A0A075GTJ1</accession>
<dbReference type="Pfam" id="PF01553">
    <property type="entry name" value="Acyltransferase"/>
    <property type="match status" value="1"/>
</dbReference>
<dbReference type="EC" id="2.3.1.15" evidence="3"/>
<keyword evidence="3" id="KW-0012">Acyltransferase</keyword>
<dbReference type="EMBL" id="KF900745">
    <property type="protein sequence ID" value="AIF05612.1"/>
    <property type="molecule type" value="Genomic_DNA"/>
</dbReference>
<feature type="transmembrane region" description="Helical" evidence="1">
    <location>
        <begin position="428"/>
        <end position="451"/>
    </location>
</feature>
<dbReference type="SUPFAM" id="SSF69593">
    <property type="entry name" value="Glycerol-3-phosphate (1)-acyltransferase"/>
    <property type="match status" value="1"/>
</dbReference>
<organism evidence="3">
    <name type="scientific">uncultured marine group II/III euryarchaeote KM3_185_F09</name>
    <dbReference type="NCBI Taxonomy" id="1457950"/>
    <lineage>
        <taxon>Archaea</taxon>
        <taxon>Methanobacteriati</taxon>
        <taxon>Methanobacteriota</taxon>
        <taxon>environmental samples</taxon>
    </lineage>
</organism>